<organism evidence="1 2">
    <name type="scientific">Actinoplanes cyaneus</name>
    <dbReference type="NCBI Taxonomy" id="52696"/>
    <lineage>
        <taxon>Bacteria</taxon>
        <taxon>Bacillati</taxon>
        <taxon>Actinomycetota</taxon>
        <taxon>Actinomycetes</taxon>
        <taxon>Micromonosporales</taxon>
        <taxon>Micromonosporaceae</taxon>
        <taxon>Actinoplanes</taxon>
    </lineage>
</organism>
<evidence type="ECO:0000313" key="2">
    <source>
        <dbReference type="Proteomes" id="UP000619479"/>
    </source>
</evidence>
<evidence type="ECO:0000313" key="1">
    <source>
        <dbReference type="EMBL" id="GID64417.1"/>
    </source>
</evidence>
<comment type="caution">
    <text evidence="1">The sequence shown here is derived from an EMBL/GenBank/DDBJ whole genome shotgun (WGS) entry which is preliminary data.</text>
</comment>
<dbReference type="AlphaFoldDB" id="A0A919M3D3"/>
<keyword evidence="2" id="KW-1185">Reference proteome</keyword>
<name>A0A919M3D3_9ACTN</name>
<accession>A0A919M3D3</accession>
<reference evidence="1" key="1">
    <citation type="submission" date="2021-01" db="EMBL/GenBank/DDBJ databases">
        <title>Whole genome shotgun sequence of Actinoplanes cyaneus NBRC 14990.</title>
        <authorList>
            <person name="Komaki H."/>
            <person name="Tamura T."/>
        </authorList>
    </citation>
    <scope>NUCLEOTIDE SEQUENCE</scope>
    <source>
        <strain evidence="1">NBRC 14990</strain>
    </source>
</reference>
<proteinExistence type="predicted"/>
<gene>
    <name evidence="1" type="ORF">Acy02nite_22980</name>
</gene>
<sequence>MFPFTGVVPVGSVMTLVLRSRRRLAYFAGSVLKIHGRPPDRYPTVRAGTHEFAPSTMAGIRKAVRSRYAETDSYIGF</sequence>
<protein>
    <submittedName>
        <fullName evidence="1">Uncharacterized protein</fullName>
    </submittedName>
</protein>
<dbReference type="EMBL" id="BOMH01000017">
    <property type="protein sequence ID" value="GID64417.1"/>
    <property type="molecule type" value="Genomic_DNA"/>
</dbReference>
<dbReference type="Proteomes" id="UP000619479">
    <property type="component" value="Unassembled WGS sequence"/>
</dbReference>